<evidence type="ECO:0000313" key="4">
    <source>
        <dbReference type="Proteomes" id="UP001216510"/>
    </source>
</evidence>
<gene>
    <name evidence="3" type="ORF">PX653_13690</name>
</gene>
<reference evidence="3 4" key="1">
    <citation type="submission" date="2023-02" db="EMBL/GenBank/DDBJ databases">
        <title>Gemone sequence of Telluria chitinolytica ACM 3522T.</title>
        <authorList>
            <person name="Frediansyah A."/>
            <person name="Miess H."/>
            <person name="Gross H."/>
        </authorList>
    </citation>
    <scope>NUCLEOTIDE SEQUENCE [LARGE SCALE GENOMIC DNA]</scope>
    <source>
        <strain evidence="3 4">ACM 3522</strain>
    </source>
</reference>
<accession>A0ABY8BM43</accession>
<dbReference type="InterPro" id="IPR013424">
    <property type="entry name" value="Ice-binding_C"/>
</dbReference>
<evidence type="ECO:0000256" key="1">
    <source>
        <dbReference type="SAM" id="SignalP"/>
    </source>
</evidence>
<proteinExistence type="predicted"/>
<protein>
    <submittedName>
        <fullName evidence="3">PEP-CTERM sorting domain-containing protein</fullName>
    </submittedName>
</protein>
<dbReference type="Proteomes" id="UP001216510">
    <property type="component" value="Chromosome"/>
</dbReference>
<evidence type="ECO:0000313" key="3">
    <source>
        <dbReference type="EMBL" id="WEF35752.1"/>
    </source>
</evidence>
<dbReference type="Pfam" id="PF07589">
    <property type="entry name" value="PEP-CTERM"/>
    <property type="match status" value="1"/>
</dbReference>
<dbReference type="NCBIfam" id="TIGR02595">
    <property type="entry name" value="PEP_CTERM"/>
    <property type="match status" value="1"/>
</dbReference>
<feature type="signal peptide" evidence="1">
    <location>
        <begin position="1"/>
        <end position="22"/>
    </location>
</feature>
<dbReference type="EMBL" id="CP119083">
    <property type="protein sequence ID" value="WEF35752.1"/>
    <property type="molecule type" value="Genomic_DNA"/>
</dbReference>
<dbReference type="SUPFAM" id="SSF52317">
    <property type="entry name" value="Class I glutamine amidotransferase-like"/>
    <property type="match status" value="1"/>
</dbReference>
<sequence length="238" mass="25290">MRTLFGKSAIAAVLTASAGAHAENVGISAGAFYTPALATALTAHGNHVSTVDWYNDHVLSGYDVYIQDGSSYANAAALDRFVYNGGTLIQLPWSFTHVSFTENTAVFGPRWSGTMREANPAIDVLATDDWLLQGVTLPAAGTQTIGREVGNEFVEGATPVLAWEDGTALLGYRRYGAGLVVGFDVHLTTSDASPLSSDWSNRVVFNAVNGVSAVPEPSTWVMLAVGTGVLFLRRRHPE</sequence>
<name>A0ABY8BM43_9BURK</name>
<evidence type="ECO:0000259" key="2">
    <source>
        <dbReference type="Pfam" id="PF07589"/>
    </source>
</evidence>
<keyword evidence="1" id="KW-0732">Signal</keyword>
<dbReference type="RefSeq" id="WP_277418400.1">
    <property type="nucleotide sequence ID" value="NZ_CP119083.1"/>
</dbReference>
<dbReference type="InterPro" id="IPR029062">
    <property type="entry name" value="Class_I_gatase-like"/>
</dbReference>
<organism evidence="3 4">
    <name type="scientific">Pseudoduganella chitinolytica</name>
    <dbReference type="NCBI Taxonomy" id="34070"/>
    <lineage>
        <taxon>Bacteria</taxon>
        <taxon>Pseudomonadati</taxon>
        <taxon>Pseudomonadota</taxon>
        <taxon>Betaproteobacteria</taxon>
        <taxon>Burkholderiales</taxon>
        <taxon>Oxalobacteraceae</taxon>
        <taxon>Telluria group</taxon>
        <taxon>Pseudoduganella</taxon>
    </lineage>
</organism>
<keyword evidence="4" id="KW-1185">Reference proteome</keyword>
<feature type="domain" description="Ice-binding protein C-terminal" evidence="2">
    <location>
        <begin position="213"/>
        <end position="235"/>
    </location>
</feature>
<feature type="chain" id="PRO_5046801588" evidence="1">
    <location>
        <begin position="23"/>
        <end position="238"/>
    </location>
</feature>